<dbReference type="NCBIfam" id="TIGR00048">
    <property type="entry name" value="rRNA_mod_RlmN"/>
    <property type="match status" value="1"/>
</dbReference>
<comment type="similarity">
    <text evidence="1 13">Belongs to the radical SAM superfamily. RlmN family.</text>
</comment>
<dbReference type="Pfam" id="PF21016">
    <property type="entry name" value="RlmN_N"/>
    <property type="match status" value="1"/>
</dbReference>
<dbReference type="PANTHER" id="PTHR30544:SF5">
    <property type="entry name" value="RADICAL SAM CORE DOMAIN-CONTAINING PROTEIN"/>
    <property type="match status" value="1"/>
</dbReference>
<dbReference type="Proteomes" id="UP000826725">
    <property type="component" value="Chromosome"/>
</dbReference>
<keyword evidence="10 13" id="KW-0408">Iron</keyword>
<name>A0A8D5FNB7_9BACT</name>
<dbReference type="PANTHER" id="PTHR30544">
    <property type="entry name" value="23S RRNA METHYLTRANSFERASE"/>
    <property type="match status" value="1"/>
</dbReference>
<dbReference type="EMBL" id="AP024086">
    <property type="protein sequence ID" value="BCL60780.1"/>
    <property type="molecule type" value="Genomic_DNA"/>
</dbReference>
<dbReference type="SFLD" id="SFLDG01062">
    <property type="entry name" value="methyltransferase_(Class_A)"/>
    <property type="match status" value="1"/>
</dbReference>
<evidence type="ECO:0000256" key="2">
    <source>
        <dbReference type="ARBA" id="ARBA00022485"/>
    </source>
</evidence>
<dbReference type="InterPro" id="IPR027492">
    <property type="entry name" value="RNA_MTrfase_RlmN"/>
</dbReference>
<dbReference type="PIRSF" id="PIRSF006004">
    <property type="entry name" value="CHP00048"/>
    <property type="match status" value="1"/>
</dbReference>
<accession>A0A8D5FNB7</accession>
<feature type="binding site" evidence="13">
    <location>
        <position position="208"/>
    </location>
    <ligand>
        <name>S-adenosyl-L-methionine</name>
        <dbReference type="ChEBI" id="CHEBI:59789"/>
    </ligand>
</feature>
<feature type="active site" description="Proton acceptor" evidence="13">
    <location>
        <position position="99"/>
    </location>
</feature>
<dbReference type="GO" id="GO:0046872">
    <property type="term" value="F:metal ion binding"/>
    <property type="evidence" value="ECO:0007669"/>
    <property type="project" value="UniProtKB-KW"/>
</dbReference>
<keyword evidence="6 13" id="KW-0808">Transferase</keyword>
<evidence type="ECO:0000256" key="1">
    <source>
        <dbReference type="ARBA" id="ARBA00007544"/>
    </source>
</evidence>
<evidence type="ECO:0000256" key="13">
    <source>
        <dbReference type="HAMAP-Rule" id="MF_01849"/>
    </source>
</evidence>
<dbReference type="InterPro" id="IPR048641">
    <property type="entry name" value="RlmN_N"/>
</dbReference>
<dbReference type="SFLD" id="SFLDS00029">
    <property type="entry name" value="Radical_SAM"/>
    <property type="match status" value="1"/>
</dbReference>
<comment type="catalytic activity">
    <reaction evidence="13">
        <text>adenosine(37) in tRNA + 2 reduced [2Fe-2S]-[ferredoxin] + 2 S-adenosyl-L-methionine = 2-methyladenosine(37) in tRNA + 5'-deoxyadenosine + L-methionine + 2 oxidized [2Fe-2S]-[ferredoxin] + S-adenosyl-L-homocysteine</text>
        <dbReference type="Rhea" id="RHEA:43332"/>
        <dbReference type="Rhea" id="RHEA-COMP:10000"/>
        <dbReference type="Rhea" id="RHEA-COMP:10001"/>
        <dbReference type="Rhea" id="RHEA-COMP:10162"/>
        <dbReference type="Rhea" id="RHEA-COMP:10485"/>
        <dbReference type="ChEBI" id="CHEBI:17319"/>
        <dbReference type="ChEBI" id="CHEBI:33737"/>
        <dbReference type="ChEBI" id="CHEBI:33738"/>
        <dbReference type="ChEBI" id="CHEBI:57844"/>
        <dbReference type="ChEBI" id="CHEBI:57856"/>
        <dbReference type="ChEBI" id="CHEBI:59789"/>
        <dbReference type="ChEBI" id="CHEBI:74411"/>
        <dbReference type="ChEBI" id="CHEBI:74497"/>
        <dbReference type="EC" id="2.1.1.192"/>
    </reaction>
</comment>
<dbReference type="PROSITE" id="PS51918">
    <property type="entry name" value="RADICAL_SAM"/>
    <property type="match status" value="1"/>
</dbReference>
<evidence type="ECO:0000256" key="9">
    <source>
        <dbReference type="ARBA" id="ARBA00022723"/>
    </source>
</evidence>
<keyword evidence="16" id="KW-1185">Reference proteome</keyword>
<dbReference type="InterPro" id="IPR007197">
    <property type="entry name" value="rSAM"/>
</dbReference>
<evidence type="ECO:0000256" key="10">
    <source>
        <dbReference type="ARBA" id="ARBA00023004"/>
    </source>
</evidence>
<dbReference type="SFLD" id="SFLDF00275">
    <property type="entry name" value="adenosine_C2_methyltransferase"/>
    <property type="match status" value="1"/>
</dbReference>
<dbReference type="InterPro" id="IPR040072">
    <property type="entry name" value="Methyltransferase_A"/>
</dbReference>
<gene>
    <name evidence="13 15" type="primary">rlmN</name>
    <name evidence="15" type="ORF">DGMP_14730</name>
</gene>
<dbReference type="GO" id="GO:0019843">
    <property type="term" value="F:rRNA binding"/>
    <property type="evidence" value="ECO:0007669"/>
    <property type="project" value="UniProtKB-UniRule"/>
</dbReference>
<evidence type="ECO:0000313" key="16">
    <source>
        <dbReference type="Proteomes" id="UP000826725"/>
    </source>
</evidence>
<comment type="cofactor">
    <cofactor evidence="13">
        <name>[4Fe-4S] cluster</name>
        <dbReference type="ChEBI" id="CHEBI:49883"/>
    </cofactor>
    <text evidence="13">Binds 1 [4Fe-4S] cluster. The cluster is coordinated with 3 cysteines and an exchangeable S-adenosyl-L-methionine.</text>
</comment>
<evidence type="ECO:0000256" key="4">
    <source>
        <dbReference type="ARBA" id="ARBA00022552"/>
    </source>
</evidence>
<keyword evidence="2 13" id="KW-0004">4Fe-4S</keyword>
<evidence type="ECO:0000256" key="11">
    <source>
        <dbReference type="ARBA" id="ARBA00023014"/>
    </source>
</evidence>
<dbReference type="HAMAP" id="MF_01849">
    <property type="entry name" value="RNA_methyltr_RlmN"/>
    <property type="match status" value="1"/>
</dbReference>
<feature type="disulfide bond" description="(transient)" evidence="13">
    <location>
        <begin position="112"/>
        <end position="349"/>
    </location>
</feature>
<dbReference type="CDD" id="cd01335">
    <property type="entry name" value="Radical_SAM"/>
    <property type="match status" value="1"/>
</dbReference>
<comment type="function">
    <text evidence="13">Specifically methylates position 2 of adenine 2503 in 23S rRNA and position 2 of adenine 37 in tRNAs.</text>
</comment>
<keyword evidence="3 13" id="KW-0963">Cytoplasm</keyword>
<organism evidence="15 16">
    <name type="scientific">Desulfomarina profundi</name>
    <dbReference type="NCBI Taxonomy" id="2772557"/>
    <lineage>
        <taxon>Bacteria</taxon>
        <taxon>Pseudomonadati</taxon>
        <taxon>Thermodesulfobacteriota</taxon>
        <taxon>Desulfobulbia</taxon>
        <taxon>Desulfobulbales</taxon>
        <taxon>Desulfobulbaceae</taxon>
        <taxon>Desulfomarina</taxon>
    </lineage>
</organism>
<feature type="binding site" evidence="13">
    <location>
        <position position="306"/>
    </location>
    <ligand>
        <name>S-adenosyl-L-methionine</name>
        <dbReference type="ChEBI" id="CHEBI:59789"/>
    </ligand>
</feature>
<evidence type="ECO:0000256" key="6">
    <source>
        <dbReference type="ARBA" id="ARBA00022679"/>
    </source>
</evidence>
<keyword evidence="9 13" id="KW-0479">Metal-binding</keyword>
<dbReference type="AlphaFoldDB" id="A0A8D5FNB7"/>
<dbReference type="KEGG" id="dbk:DGMP_14730"/>
<feature type="binding site" evidence="13">
    <location>
        <begin position="176"/>
        <end position="177"/>
    </location>
    <ligand>
        <name>S-adenosyl-L-methionine</name>
        <dbReference type="ChEBI" id="CHEBI:59789"/>
    </ligand>
</feature>
<keyword evidence="11 13" id="KW-0411">Iron-sulfur</keyword>
<keyword evidence="5 13" id="KW-0489">Methyltransferase</keyword>
<evidence type="ECO:0000259" key="14">
    <source>
        <dbReference type="PROSITE" id="PS51918"/>
    </source>
</evidence>
<keyword evidence="8 13" id="KW-0819">tRNA processing</keyword>
<reference evidence="15" key="1">
    <citation type="submission" date="2020-09" db="EMBL/GenBank/DDBJ databases">
        <title>Desulfogranum mesoprofundum gen. nov., sp. nov., a novel mesophilic, sulfate-reducing chemolithoautotroph isolated from a deep-sea hydrothermal vent chimney in the Suiyo Seamount.</title>
        <authorList>
            <person name="Hashimoto Y."/>
            <person name="Nakagawa S."/>
        </authorList>
    </citation>
    <scope>NUCLEOTIDE SEQUENCE</scope>
    <source>
        <strain evidence="15">KT2</strain>
    </source>
</reference>
<keyword evidence="7 13" id="KW-0949">S-adenosyl-L-methionine</keyword>
<dbReference type="FunFam" id="3.20.20.70:FF:000014">
    <property type="entry name" value="Probable dual-specificity RNA methyltransferase RlmN"/>
    <property type="match status" value="1"/>
</dbReference>
<comment type="miscellaneous">
    <text evidence="13">Reaction proceeds by a ping-pong mechanism involving intermediate methylation of a conserved cysteine residue.</text>
</comment>
<dbReference type="InterPro" id="IPR004383">
    <property type="entry name" value="rRNA_lsu_MTrfase_RlmN/Cfr"/>
</dbReference>
<evidence type="ECO:0000256" key="5">
    <source>
        <dbReference type="ARBA" id="ARBA00022603"/>
    </source>
</evidence>
<feature type="domain" description="Radical SAM core" evidence="14">
    <location>
        <begin position="105"/>
        <end position="344"/>
    </location>
</feature>
<keyword evidence="12 13" id="KW-1015">Disulfide bond</keyword>
<evidence type="ECO:0000313" key="15">
    <source>
        <dbReference type="EMBL" id="BCL60780.1"/>
    </source>
</evidence>
<evidence type="ECO:0000256" key="8">
    <source>
        <dbReference type="ARBA" id="ARBA00022694"/>
    </source>
</evidence>
<evidence type="ECO:0000256" key="12">
    <source>
        <dbReference type="ARBA" id="ARBA00023157"/>
    </source>
</evidence>
<dbReference type="GO" id="GO:0051539">
    <property type="term" value="F:4 iron, 4 sulfur cluster binding"/>
    <property type="evidence" value="ECO:0007669"/>
    <property type="project" value="UniProtKB-UniRule"/>
</dbReference>
<comment type="catalytic activity">
    <reaction evidence="13">
        <text>adenosine(2503) in 23S rRNA + 2 reduced [2Fe-2S]-[ferredoxin] + 2 S-adenosyl-L-methionine = 2-methyladenosine(2503) in 23S rRNA + 5'-deoxyadenosine + L-methionine + 2 oxidized [2Fe-2S]-[ferredoxin] + S-adenosyl-L-homocysteine</text>
        <dbReference type="Rhea" id="RHEA:42916"/>
        <dbReference type="Rhea" id="RHEA-COMP:10000"/>
        <dbReference type="Rhea" id="RHEA-COMP:10001"/>
        <dbReference type="Rhea" id="RHEA-COMP:10152"/>
        <dbReference type="Rhea" id="RHEA-COMP:10282"/>
        <dbReference type="ChEBI" id="CHEBI:17319"/>
        <dbReference type="ChEBI" id="CHEBI:33737"/>
        <dbReference type="ChEBI" id="CHEBI:33738"/>
        <dbReference type="ChEBI" id="CHEBI:57844"/>
        <dbReference type="ChEBI" id="CHEBI:57856"/>
        <dbReference type="ChEBI" id="CHEBI:59789"/>
        <dbReference type="ChEBI" id="CHEBI:74411"/>
        <dbReference type="ChEBI" id="CHEBI:74497"/>
        <dbReference type="EC" id="2.1.1.192"/>
    </reaction>
</comment>
<dbReference type="GO" id="GO:0070475">
    <property type="term" value="P:rRNA base methylation"/>
    <property type="evidence" value="ECO:0007669"/>
    <property type="project" value="UniProtKB-UniRule"/>
</dbReference>
<evidence type="ECO:0000256" key="7">
    <source>
        <dbReference type="ARBA" id="ARBA00022691"/>
    </source>
</evidence>
<feature type="binding site" evidence="13">
    <location>
        <position position="119"/>
    </location>
    <ligand>
        <name>[4Fe-4S] cluster</name>
        <dbReference type="ChEBI" id="CHEBI:49883"/>
        <note>4Fe-4S-S-AdoMet</note>
    </ligand>
</feature>
<comment type="subcellular location">
    <subcellularLocation>
        <location evidence="13">Cytoplasm</location>
    </subcellularLocation>
</comment>
<dbReference type="GO" id="GO:0000049">
    <property type="term" value="F:tRNA binding"/>
    <property type="evidence" value="ECO:0007669"/>
    <property type="project" value="UniProtKB-UniRule"/>
</dbReference>
<dbReference type="GO" id="GO:0030488">
    <property type="term" value="P:tRNA methylation"/>
    <property type="evidence" value="ECO:0007669"/>
    <property type="project" value="UniProtKB-UniRule"/>
</dbReference>
<keyword evidence="4 13" id="KW-0698">rRNA processing</keyword>
<protein>
    <recommendedName>
        <fullName evidence="13">Probable dual-specificity RNA methyltransferase RlmN</fullName>
        <ecNumber evidence="13">2.1.1.192</ecNumber>
    </recommendedName>
    <alternativeName>
        <fullName evidence="13">23S rRNA (adenine(2503)-C(2))-methyltransferase</fullName>
    </alternativeName>
    <alternativeName>
        <fullName evidence="13">23S rRNA m2A2503 methyltransferase</fullName>
    </alternativeName>
    <alternativeName>
        <fullName evidence="13">Ribosomal RNA large subunit methyltransferase N</fullName>
    </alternativeName>
    <alternativeName>
        <fullName evidence="13">tRNA (adenine(37)-C(2))-methyltransferase</fullName>
    </alternativeName>
    <alternativeName>
        <fullName evidence="13">tRNA m2A37 methyltransferase</fullName>
    </alternativeName>
</protein>
<sequence>MAGFSGKKSKTDLKNFSQDQLVSYVESLGQSPFRGKQIMGWLYRPGISEFSQMTDLAKSFRQLLQEKCSFSIFSDPLIERAADGCVKFGFQLDDGNIVESVLIPEPERNTLCISSQVGCAMKCTFCLTGTMGFSRNLTPSEIVNQVCGVRDFLLDEPEKNLVGPVAITNVVFMGMGEPLNNLDNVLTSIEIMTDPRGLNLAERRITVSTCGIAPKLRELGRKSSVNLAISLHAVDDKTRNELMPINRTYPLKTLLGACRNFPMPKRKRIMFEYILLKGINDSDREARELARMLRKIPCKINLLPYNESPHLPYRSPDEDRIHAFQDILRKAHYSVFIRNSRGSDISAACGQLAGKKK</sequence>
<proteinExistence type="inferred from homology"/>
<dbReference type="EC" id="2.1.1.192" evidence="13"/>
<feature type="active site" description="S-methylcysteine intermediate" evidence="13">
    <location>
        <position position="349"/>
    </location>
</feature>
<evidence type="ECO:0000256" key="3">
    <source>
        <dbReference type="ARBA" id="ARBA00022490"/>
    </source>
</evidence>
<dbReference type="GO" id="GO:0005737">
    <property type="term" value="C:cytoplasm"/>
    <property type="evidence" value="ECO:0007669"/>
    <property type="project" value="UniProtKB-SubCell"/>
</dbReference>
<dbReference type="RefSeq" id="WP_228856875.1">
    <property type="nucleotide sequence ID" value="NZ_AP024086.1"/>
</dbReference>
<feature type="binding site" evidence="13">
    <location>
        <position position="123"/>
    </location>
    <ligand>
        <name>[4Fe-4S] cluster</name>
        <dbReference type="ChEBI" id="CHEBI:49883"/>
        <note>4Fe-4S-S-AdoMet</note>
    </ligand>
</feature>
<dbReference type="Pfam" id="PF04055">
    <property type="entry name" value="Radical_SAM"/>
    <property type="match status" value="1"/>
</dbReference>
<feature type="binding site" evidence="13">
    <location>
        <position position="126"/>
    </location>
    <ligand>
        <name>[4Fe-4S] cluster</name>
        <dbReference type="ChEBI" id="CHEBI:49883"/>
        <note>4Fe-4S-S-AdoMet</note>
    </ligand>
</feature>
<dbReference type="GO" id="GO:0070040">
    <property type="term" value="F:rRNA (adenine(2503)-C2-)-methyltransferase activity"/>
    <property type="evidence" value="ECO:0007669"/>
    <property type="project" value="UniProtKB-UniRule"/>
</dbReference>
<dbReference type="GO" id="GO:0002935">
    <property type="term" value="F:tRNA (adenine(37)-C2)-methyltransferase activity"/>
    <property type="evidence" value="ECO:0007669"/>
    <property type="project" value="UniProtKB-UniRule"/>
</dbReference>
<feature type="binding site" evidence="13">
    <location>
        <begin position="230"/>
        <end position="232"/>
    </location>
    <ligand>
        <name>S-adenosyl-L-methionine</name>
        <dbReference type="ChEBI" id="CHEBI:59789"/>
    </ligand>
</feature>